<protein>
    <submittedName>
        <fullName evidence="7">Microcin C ABC transporter ATP-binding protein YejF</fullName>
    </submittedName>
</protein>
<evidence type="ECO:0000313" key="7">
    <source>
        <dbReference type="EMBL" id="CDZ54108.1"/>
    </source>
</evidence>
<comment type="similarity">
    <text evidence="2">Belongs to the ABC transporter superfamily.</text>
</comment>
<dbReference type="NCBIfam" id="NF008453">
    <property type="entry name" value="PRK11308.1"/>
    <property type="match status" value="2"/>
</dbReference>
<evidence type="ECO:0000256" key="2">
    <source>
        <dbReference type="ARBA" id="ARBA00005417"/>
    </source>
</evidence>
<dbReference type="InterPro" id="IPR017871">
    <property type="entry name" value="ABC_transporter-like_CS"/>
</dbReference>
<evidence type="ECO:0000256" key="5">
    <source>
        <dbReference type="ARBA" id="ARBA00022840"/>
    </source>
</evidence>
<proteinExistence type="inferred from homology"/>
<dbReference type="PROSITE" id="PS50893">
    <property type="entry name" value="ABC_TRANSPORTER_2"/>
    <property type="match status" value="2"/>
</dbReference>
<dbReference type="Pfam" id="PF00005">
    <property type="entry name" value="ABC_tran"/>
    <property type="match status" value="2"/>
</dbReference>
<dbReference type="EMBL" id="CCRK01000019">
    <property type="protein sequence ID" value="CDZ54108.1"/>
    <property type="molecule type" value="Genomic_DNA"/>
</dbReference>
<feature type="domain" description="ABC transporter" evidence="6">
    <location>
        <begin position="299"/>
        <end position="538"/>
    </location>
</feature>
<dbReference type="InterPro" id="IPR013563">
    <property type="entry name" value="Oligopep_ABC_C"/>
</dbReference>
<dbReference type="AlphaFoldDB" id="A0A0T7H3N5"/>
<dbReference type="PANTHER" id="PTHR43776">
    <property type="entry name" value="TRANSPORT ATP-BINDING PROTEIN"/>
    <property type="match status" value="1"/>
</dbReference>
<evidence type="ECO:0000259" key="6">
    <source>
        <dbReference type="PROSITE" id="PS50893"/>
    </source>
</evidence>
<gene>
    <name evidence="7" type="primary">yejF</name>
    <name evidence="7" type="ORF">NGAL_HAMBI1189_53390</name>
</gene>
<dbReference type="InterPro" id="IPR003439">
    <property type="entry name" value="ABC_transporter-like_ATP-bd"/>
</dbReference>
<dbReference type="PANTHER" id="PTHR43776:SF7">
    <property type="entry name" value="D,D-DIPEPTIDE TRANSPORT ATP-BINDING PROTEIN DDPF-RELATED"/>
    <property type="match status" value="1"/>
</dbReference>
<evidence type="ECO:0000256" key="1">
    <source>
        <dbReference type="ARBA" id="ARBA00004417"/>
    </source>
</evidence>
<keyword evidence="5 7" id="KW-0067">ATP-binding</keyword>
<dbReference type="SUPFAM" id="SSF52540">
    <property type="entry name" value="P-loop containing nucleoside triphosphate hydrolases"/>
    <property type="match status" value="2"/>
</dbReference>
<dbReference type="SMART" id="SM00382">
    <property type="entry name" value="AAA"/>
    <property type="match status" value="2"/>
</dbReference>
<dbReference type="GO" id="GO:0005524">
    <property type="term" value="F:ATP binding"/>
    <property type="evidence" value="ECO:0007669"/>
    <property type="project" value="UniProtKB-KW"/>
</dbReference>
<dbReference type="Pfam" id="PF08352">
    <property type="entry name" value="oligo_HPY"/>
    <property type="match status" value="2"/>
</dbReference>
<dbReference type="FunFam" id="3.40.50.300:FF:000016">
    <property type="entry name" value="Oligopeptide ABC transporter ATP-binding component"/>
    <property type="match status" value="2"/>
</dbReference>
<dbReference type="Gene3D" id="3.40.50.300">
    <property type="entry name" value="P-loop containing nucleotide triphosphate hydrolases"/>
    <property type="match status" value="2"/>
</dbReference>
<dbReference type="GO" id="GO:0016887">
    <property type="term" value="F:ATP hydrolysis activity"/>
    <property type="evidence" value="ECO:0007669"/>
    <property type="project" value="InterPro"/>
</dbReference>
<evidence type="ECO:0000256" key="4">
    <source>
        <dbReference type="ARBA" id="ARBA00022741"/>
    </source>
</evidence>
<feature type="domain" description="ABC transporter" evidence="6">
    <location>
        <begin position="20"/>
        <end position="269"/>
    </location>
</feature>
<sequence length="554" mass="61058">MPSIPERRSGEPMTEPLLSVRDLSVAFHQGSDTSIAVDGVSFDIMPGEVMALVGESGSGKSVTANSILKLLPYPSASHPSGEILFDGKDMLKASEPELRRVRGNDVTMIFQEPMTSLNPLHSIEKQIGEILELHHGIAGQAVRIRTLELLNQVGIREPEKRLKAYPHELSGGQRQRVMIAMALANRPKLLIADEPTTALDVTVQAQILDLLRGLKGEHGMSMLFITHDLGIVRKFADRVCVMTKGKIVETGTVEEVFTNPQHAYTRHLLASEPRGEPPPTDPSKPVVMEGKDIRVWFPIKAGFLRKVVDHVKAVDGVDLELRAGETLGVVGESGSGKTTLGLALARLISSKGRIAFVGTDIDKFSFKEMRPFRDRLQVVFQDPYGSLSPRMSVGDIVAEGLKVHERSLSADGRDERVAWALSEVGLDPATRWRYPHEFSGGQRQRIAIARAMVLKPRFVMLDEPTSALDMTVQAQVVDLLRDLQKKHDLAYLFISHDLKVVKALANHVIVMRLGKVVEEGPADQIFQAPKQDYTRALMAAAFNLEAVEIEAINQ</sequence>
<evidence type="ECO:0000256" key="3">
    <source>
        <dbReference type="ARBA" id="ARBA00022448"/>
    </source>
</evidence>
<dbReference type="Proteomes" id="UP000039660">
    <property type="component" value="Unassembled WGS sequence"/>
</dbReference>
<organism evidence="7 8">
    <name type="scientific">Neorhizobium galegae bv. officinalis</name>
    <dbReference type="NCBI Taxonomy" id="323656"/>
    <lineage>
        <taxon>Bacteria</taxon>
        <taxon>Pseudomonadati</taxon>
        <taxon>Pseudomonadota</taxon>
        <taxon>Alphaproteobacteria</taxon>
        <taxon>Hyphomicrobiales</taxon>
        <taxon>Rhizobiaceae</taxon>
        <taxon>Rhizobium/Agrobacterium group</taxon>
        <taxon>Neorhizobium</taxon>
    </lineage>
</organism>
<comment type="subcellular location">
    <subcellularLocation>
        <location evidence="1">Cell inner membrane</location>
        <topology evidence="1">Peripheral membrane protein</topology>
    </subcellularLocation>
</comment>
<dbReference type="GO" id="GO:0005886">
    <property type="term" value="C:plasma membrane"/>
    <property type="evidence" value="ECO:0007669"/>
    <property type="project" value="UniProtKB-SubCell"/>
</dbReference>
<keyword evidence="4" id="KW-0547">Nucleotide-binding</keyword>
<accession>A0A0T7H3N5</accession>
<name>A0A0T7H3N5_NEOGA</name>
<dbReference type="NCBIfam" id="NF007739">
    <property type="entry name" value="PRK10419.1"/>
    <property type="match status" value="2"/>
</dbReference>
<dbReference type="GO" id="GO:0055085">
    <property type="term" value="P:transmembrane transport"/>
    <property type="evidence" value="ECO:0007669"/>
    <property type="project" value="UniProtKB-ARBA"/>
</dbReference>
<evidence type="ECO:0000313" key="8">
    <source>
        <dbReference type="Proteomes" id="UP000039660"/>
    </source>
</evidence>
<dbReference type="InterPro" id="IPR027417">
    <property type="entry name" value="P-loop_NTPase"/>
</dbReference>
<dbReference type="InterPro" id="IPR050319">
    <property type="entry name" value="ABC_transp_ATP-bind"/>
</dbReference>
<dbReference type="GO" id="GO:0015833">
    <property type="term" value="P:peptide transport"/>
    <property type="evidence" value="ECO:0007669"/>
    <property type="project" value="InterPro"/>
</dbReference>
<dbReference type="CDD" id="cd03257">
    <property type="entry name" value="ABC_NikE_OppD_transporters"/>
    <property type="match status" value="2"/>
</dbReference>
<reference evidence="7 8" key="1">
    <citation type="submission" date="2014-08" db="EMBL/GenBank/DDBJ databases">
        <authorList>
            <person name="Chen Y.-H."/>
        </authorList>
    </citation>
    <scope>NUCLEOTIDE SEQUENCE [LARGE SCALE GENOMIC DNA]</scope>
</reference>
<dbReference type="PROSITE" id="PS00211">
    <property type="entry name" value="ABC_TRANSPORTER_1"/>
    <property type="match status" value="2"/>
</dbReference>
<dbReference type="InterPro" id="IPR003593">
    <property type="entry name" value="AAA+_ATPase"/>
</dbReference>
<keyword evidence="3" id="KW-0813">Transport</keyword>